<dbReference type="ExpressionAtlas" id="Q9VC34">
    <property type="expression patterns" value="baseline and differential"/>
</dbReference>
<keyword evidence="4" id="KW-1185">Reference proteome</keyword>
<dbReference type="AGR" id="FB:FBgn0039228"/>
<dbReference type="GO" id="GO:0070286">
    <property type="term" value="P:axonemal dynein complex assembly"/>
    <property type="evidence" value="ECO:0000318"/>
    <property type="project" value="GO_Central"/>
</dbReference>
<dbReference type="PaxDb" id="7227-FBpp0084076"/>
<name>Q9VC34_DROME</name>
<reference evidence="4" key="2">
    <citation type="journal article" date="2002" name="Genome Biol.">
        <title>Finishing a whole-genome shotgun: release 3 of the Drosophila melanogaster euchromatic genome sequence.</title>
        <authorList>
            <person name="Celniker S.E."/>
            <person name="Wheeler D.A."/>
            <person name="Kronmiller B."/>
            <person name="Carlson J.W."/>
            <person name="Halpern A."/>
            <person name="Patel S."/>
            <person name="Adams M."/>
            <person name="Champe M."/>
            <person name="Dugan S.P."/>
            <person name="Frise E."/>
            <person name="Hodgson A."/>
            <person name="George R.A."/>
            <person name="Hoskins R.A."/>
            <person name="Laverty T."/>
            <person name="Muzny D.M."/>
            <person name="Nelson C.R."/>
            <person name="Pacleb J.M."/>
            <person name="Park S."/>
            <person name="Pfeiffer B.D."/>
            <person name="Richards S."/>
            <person name="Sodergren E.J."/>
            <person name="Svirskas R."/>
            <person name="Tabor P.E."/>
            <person name="Wan K."/>
            <person name="Stapleton M."/>
            <person name="Sutton G.G."/>
            <person name="Venter C."/>
            <person name="Weinstock G."/>
            <person name="Scherer S.E."/>
            <person name="Myers E.W."/>
            <person name="Gibbs R.A."/>
            <person name="Rubin G.M."/>
        </authorList>
    </citation>
    <scope>NUCLEOTIDE SEQUENCE [LARGE SCALE GENOMIC DNA]</scope>
    <source>
        <strain evidence="4">Berkeley</strain>
    </source>
</reference>
<dbReference type="GO" id="GO:0005737">
    <property type="term" value="C:cytoplasm"/>
    <property type="evidence" value="ECO:0000318"/>
    <property type="project" value="GO_Central"/>
</dbReference>
<dbReference type="UCSC" id="CG6980-RA">
    <property type="organism name" value="d. melanogaster"/>
</dbReference>
<dbReference type="SMART" id="SM00028">
    <property type="entry name" value="TPR"/>
    <property type="match status" value="3"/>
</dbReference>
<reference evidence="1 4" key="7">
    <citation type="journal article" date="2005" name="PLoS Comput. Biol.">
        <title>Combined evidence annotation of transposable elements in genome sequences.</title>
        <authorList>
            <person name="Quesneville H."/>
            <person name="Bergman C.M."/>
            <person name="Andrieu O."/>
            <person name="Autard D."/>
            <person name="Nouaud D."/>
            <person name="Ashburner M."/>
            <person name="Anxolabehere D."/>
        </authorList>
    </citation>
    <scope>NUCLEOTIDE SEQUENCE [LARGE SCALE GENOMIC DNA]</scope>
    <source>
        <strain evidence="4">Berkeley</strain>
    </source>
</reference>
<dbReference type="Gene3D" id="1.25.40.10">
    <property type="entry name" value="Tetratricopeptide repeat domain"/>
    <property type="match status" value="1"/>
</dbReference>
<proteinExistence type="evidence at transcript level"/>
<reference evidence="1" key="13">
    <citation type="journal article" date="2015" name="Genome Res.">
        <title>The Release 6 reference sequence of the Drosophila melanogaster genome.</title>
        <authorList>
            <person name="Hoskins R.A."/>
            <person name="Carlson J.W."/>
            <person name="Wan K.H."/>
            <person name="Park S."/>
            <person name="Mendez I."/>
            <person name="Galle S.E."/>
            <person name="Booth B.W."/>
            <person name="Pfeiffer B.D."/>
            <person name="George R.A."/>
            <person name="Svirskas R."/>
            <person name="Krzywinski M."/>
            <person name="Schein J."/>
            <person name="Accardo M.C."/>
            <person name="Damia E."/>
            <person name="Messina G."/>
            <person name="Mendez-Lago M."/>
            <person name="de Pablos B."/>
            <person name="Demakova O.V."/>
            <person name="Andreyeva E.N."/>
            <person name="Boldyreva L.V."/>
            <person name="Marra M."/>
            <person name="Carvalho A.B."/>
            <person name="Dimitri P."/>
            <person name="Villasante A."/>
            <person name="Zhimulev I.F."/>
            <person name="Rubin G.M."/>
            <person name="Karpen G.H."/>
            <person name="Celniker S.E."/>
        </authorList>
    </citation>
    <scope>NUCLEOTIDE SEQUENCE</scope>
</reference>
<reference evidence="4" key="4">
    <citation type="journal article" date="2002" name="Genome Biol.">
        <title>The transposable elements of the Drosophila melanogaster euchromatin: a genomics perspective.</title>
        <authorList>
            <person name="Kaminker J.S."/>
            <person name="Bergman C.M."/>
            <person name="Kronmiller B."/>
            <person name="Carlson J."/>
            <person name="Svirskas R."/>
            <person name="Patel S."/>
            <person name="Frise E."/>
            <person name="Wheeler D.A."/>
            <person name="Lewis S.E."/>
            <person name="Rubin G.M."/>
            <person name="Ashburner M."/>
            <person name="Celniker S.E."/>
        </authorList>
    </citation>
    <scope>NUCLEOTIDE SEQUENCE [LARGE SCALE GENOMIC DNA]</scope>
    <source>
        <strain evidence="4">Berkeley</strain>
    </source>
</reference>
<dbReference type="VEuPathDB" id="VectorBase:FBgn0039228"/>
<organism evidence="1 4">
    <name type="scientific">Drosophila melanogaster</name>
    <name type="common">Fruit fly</name>
    <dbReference type="NCBI Taxonomy" id="7227"/>
    <lineage>
        <taxon>Eukaryota</taxon>
        <taxon>Metazoa</taxon>
        <taxon>Ecdysozoa</taxon>
        <taxon>Arthropoda</taxon>
        <taxon>Hexapoda</taxon>
        <taxon>Insecta</taxon>
        <taxon>Pterygota</taxon>
        <taxon>Neoptera</taxon>
        <taxon>Endopterygota</taxon>
        <taxon>Diptera</taxon>
        <taxon>Brachycera</taxon>
        <taxon>Muscomorpha</taxon>
        <taxon>Ephydroidea</taxon>
        <taxon>Drosophilidae</taxon>
        <taxon>Drosophila</taxon>
        <taxon>Sophophora</taxon>
    </lineage>
</organism>
<dbReference type="eggNOG" id="KOG0548">
    <property type="taxonomic scope" value="Eukaryota"/>
</dbReference>
<reference evidence="1" key="14">
    <citation type="submission" date="2023-12" db="EMBL/GenBank/DDBJ databases">
        <authorList>
            <consortium name="FlyBase"/>
        </authorList>
    </citation>
    <scope>NUCLEOTIDE SEQUENCE</scope>
</reference>
<dbReference type="Bgee" id="FBgn0039228">
    <property type="expression patterns" value="Expressed in early elongation stage spermatid (Drosophila) in testis and 24 other cell types or tissues"/>
</dbReference>
<dbReference type="FlyBase" id="FBgn0039228">
    <property type="gene designation" value="CG6980"/>
</dbReference>
<reference evidence="1" key="8">
    <citation type="submission" date="2006-08" db="EMBL/GenBank/DDBJ databases">
        <authorList>
            <person name="Celniker S."/>
            <person name="Carlson J."/>
            <person name="Wan K."/>
            <person name="Frise E."/>
            <person name="Hoskins R."/>
            <person name="Park S."/>
            <person name="Svirskas R."/>
            <person name="Rubin G."/>
        </authorList>
    </citation>
    <scope>NUCLEOTIDE SEQUENCE</scope>
</reference>
<reference evidence="1 4" key="9">
    <citation type="journal article" date="2007" name="Science">
        <title>The Release 5.1 annotation of Drosophila melanogaster heterochromatin.</title>
        <authorList>
            <person name="Smith C.D."/>
            <person name="Shu S."/>
            <person name="Mungall C.J."/>
            <person name="Karpen G.H."/>
        </authorList>
    </citation>
    <scope>NUCLEOTIDE SEQUENCE [LARGE SCALE GENOMIC DNA]</scope>
    <source>
        <strain evidence="4">Berkeley</strain>
    </source>
</reference>
<evidence type="ECO:0000313" key="4">
    <source>
        <dbReference type="Proteomes" id="UP000000803"/>
    </source>
</evidence>
<dbReference type="SUPFAM" id="SSF48452">
    <property type="entry name" value="TPR-like"/>
    <property type="match status" value="1"/>
</dbReference>
<dbReference type="SMR" id="Q9VC34"/>
<dbReference type="DNASU" id="42955"/>
<reference evidence="1" key="12">
    <citation type="journal article" date="2015" name="G3 (Bethesda)">
        <title>Gene Model Annotations for Drosophila melanogaster: The Rule-Benders.</title>
        <authorList>
            <consortium name="FlyBase Consortium"/>
            <person name="Crosby M.A."/>
            <person name="Gramates L.S."/>
            <person name="Dos Santos G."/>
            <person name="Matthews B.B."/>
            <person name="St Pierre S.E."/>
            <person name="Zhou P."/>
            <person name="Schroeder A.J."/>
            <person name="Falls K."/>
            <person name="Emmert D.B."/>
            <person name="Russo S.M."/>
            <person name="Gelbart W.M."/>
            <person name="null"/>
        </authorList>
    </citation>
    <scope>NUCLEOTIDE SEQUENCE</scope>
</reference>
<dbReference type="GO" id="GO:0005813">
    <property type="term" value="C:centrosome"/>
    <property type="evidence" value="ECO:0000318"/>
    <property type="project" value="GO_Central"/>
</dbReference>
<dbReference type="EMBL" id="AY122104">
    <property type="protein sequence ID" value="AAM52616.1"/>
    <property type="molecule type" value="mRNA"/>
</dbReference>
<dbReference type="PANTHER" id="PTHR46540">
    <property type="entry name" value="TETRATRICOPEPTIDE REPEAT PROTEIN 12"/>
    <property type="match status" value="1"/>
</dbReference>
<protein>
    <submittedName>
        <fullName evidence="2">GH10293p</fullName>
    </submittedName>
</protein>
<evidence type="ECO:0000313" key="2">
    <source>
        <dbReference type="EMBL" id="AAM52616.1"/>
    </source>
</evidence>
<dbReference type="BioGRID-ORCS" id="42955">
    <property type="hits" value="0 hits in 1 CRISPR screen"/>
</dbReference>
<reference evidence="1 4" key="5">
    <citation type="journal article" date="2002" name="Genome Biol.">
        <title>Heterochromatic sequences in a Drosophila whole-genome shotgun assembly.</title>
        <authorList>
            <person name="Hoskins R.A."/>
            <person name="Smith C.D."/>
            <person name="Carlson J.W."/>
            <person name="Carvalho A.B."/>
            <person name="Halpern A."/>
            <person name="Kaminker J.S."/>
            <person name="Kennedy C."/>
            <person name="Mungall C.J."/>
            <person name="Sullivan B.A."/>
            <person name="Sutton G.G."/>
            <person name="Yasuhara J.C."/>
            <person name="Wakimoto B.T."/>
            <person name="Myers E.W."/>
            <person name="Celniker S.E."/>
            <person name="Rubin G.M."/>
            <person name="Karpen G.H."/>
        </authorList>
    </citation>
    <scope>NUCLEOTIDE SEQUENCE [LARGE SCALE GENOMIC DNA]</scope>
    <source>
        <strain evidence="4">Berkeley</strain>
    </source>
</reference>
<dbReference type="RefSeq" id="NP_651289.1">
    <property type="nucleotide sequence ID" value="NM_143032.2"/>
</dbReference>
<reference evidence="1" key="11">
    <citation type="journal article" date="2015" name="G3 (Bethesda)">
        <title>Gene Model Annotations for Drosophila melanogaster: Impact of High-Throughput Data.</title>
        <authorList>
            <consortium name="FlyBase Consortium"/>
            <person name="Matthews B.B."/>
            <person name="Dos Santos G."/>
            <person name="Crosby M.A."/>
            <person name="Emmert D.B."/>
            <person name="St Pierre S.E."/>
            <person name="Gramates L.S."/>
            <person name="Zhou P."/>
            <person name="Schroeder A.J."/>
            <person name="Falls K."/>
            <person name="Strelets V."/>
            <person name="Russo S.M."/>
            <person name="Gelbart W.M."/>
            <person name="null"/>
        </authorList>
    </citation>
    <scope>NUCLEOTIDE SEQUENCE</scope>
</reference>
<dbReference type="OrthoDB" id="2017782at2759"/>
<dbReference type="InterPro" id="IPR011990">
    <property type="entry name" value="TPR-like_helical_dom_sf"/>
</dbReference>
<dbReference type="KEGG" id="dme:Dmel_CG6980"/>
<dbReference type="OMA" id="WLYQAHA"/>
<dbReference type="GeneID" id="42955"/>
<accession>Q9VC34</accession>
<dbReference type="EMBL" id="AE014297">
    <property type="protein sequence ID" value="AAF56341.1"/>
    <property type="molecule type" value="Genomic_DNA"/>
</dbReference>
<dbReference type="GO" id="GO:0007288">
    <property type="term" value="P:sperm axoneme assembly"/>
    <property type="evidence" value="ECO:0000318"/>
    <property type="project" value="GO_Central"/>
</dbReference>
<sequence>MANEEVKDNAQLKATMLNCNLNPSVADDFAEFEATLAKIDCILQNKAPCDDEDSKAGGDAKEKINFDNLDVDKVRLKVKENRTVINRKSLEEDNEKQVKDMNQKSFMEQVEKDANDRAEARAKAEYEAELQRSQGNEAFRSQKYEKAILHYDKAIIKVKDSAITYCNRALCYIKLQNYKRALKDCQYVLEKLQESNLRAWLYQAHAYKGLKQDDKFEESVVKAREHNPKQLAYIDKYIKQLEADLKALEI</sequence>
<dbReference type="AlphaFoldDB" id="Q9VC34"/>
<dbReference type="Proteomes" id="UP000000803">
    <property type="component" value="Chromosome 3R"/>
</dbReference>
<dbReference type="STRING" id="7227.FBpp0084076"/>
<gene>
    <name evidence="1" type="primary">Dmel\CG6980</name>
    <name evidence="1" type="synonym">anon-WO0140519.171</name>
    <name evidence="1 3" type="ORF">CG6980</name>
    <name evidence="1" type="ORF">Dmel_CG6980</name>
</gene>
<reference evidence="1 4" key="1">
    <citation type="journal article" date="2000" name="Science">
        <title>The genome sequence of Drosophila melanogaster.</title>
        <authorList>
            <person name="Adams M.D."/>
            <person name="Celniker S.E."/>
            <person name="Holt R.A."/>
            <person name="Evans C.A."/>
            <person name="Gocayne J.D."/>
            <person name="Amanatides P.G."/>
            <person name="Scherer S.E."/>
            <person name="Li P.W."/>
            <person name="Hoskins R.A."/>
            <person name="Galle R.F."/>
            <person name="George R.A."/>
            <person name="Lewis S.E."/>
            <person name="Richards S."/>
            <person name="Ashburner M."/>
            <person name="Henderson S.N."/>
            <person name="Sutton G.G."/>
            <person name="Wortman J.R."/>
            <person name="Yandell M.D."/>
            <person name="Zhang Q."/>
            <person name="Chen L.X."/>
            <person name="Brandon R.C."/>
            <person name="Rogers Y.H."/>
            <person name="Blazej R.G."/>
            <person name="Champe M."/>
            <person name="Pfeiffer B.D."/>
            <person name="Wan K.H."/>
            <person name="Doyle C."/>
            <person name="Baxter E.G."/>
            <person name="Helt G."/>
            <person name="Nelson C.R."/>
            <person name="Gabor G.L."/>
            <person name="Abril J.F."/>
            <person name="Agbayani A."/>
            <person name="An H.J."/>
            <person name="Andrews-Pfannkoch C."/>
            <person name="Baldwin D."/>
            <person name="Ballew R.M."/>
            <person name="Basu A."/>
            <person name="Baxendale J."/>
            <person name="Bayraktaroglu L."/>
            <person name="Beasley E.M."/>
            <person name="Beeson K.Y."/>
            <person name="Benos P.V."/>
            <person name="Berman B.P."/>
            <person name="Bhandari D."/>
            <person name="Bolshakov S."/>
            <person name="Borkova D."/>
            <person name="Botchan M.R."/>
            <person name="Bouck J."/>
            <person name="Brokstein P."/>
            <person name="Brottier P."/>
            <person name="Burtis K.C."/>
            <person name="Busam D.A."/>
            <person name="Butler H."/>
            <person name="Cadieu E."/>
            <person name="Center A."/>
            <person name="Chandra I."/>
            <person name="Cherry J.M."/>
            <person name="Cawley S."/>
            <person name="Dahlke C."/>
            <person name="Davenport L.B."/>
            <person name="Davies P."/>
            <person name="de Pablos B."/>
            <person name="Delcher A."/>
            <person name="Deng Z."/>
            <person name="Mays A.D."/>
            <person name="Dew I."/>
            <person name="Dietz S.M."/>
            <person name="Dodson K."/>
            <person name="Doup L.E."/>
            <person name="Downes M."/>
            <person name="Dugan-Rocha S."/>
            <person name="Dunkov B.C."/>
            <person name="Dunn P."/>
            <person name="Durbin K.J."/>
            <person name="Evangelista C.C."/>
            <person name="Ferraz C."/>
            <person name="Ferriera S."/>
            <person name="Fleischmann W."/>
            <person name="Fosler C."/>
            <person name="Gabrielian A.E."/>
            <person name="Garg N.S."/>
            <person name="Gelbart W.M."/>
            <person name="Glasser K."/>
            <person name="Glodek A."/>
            <person name="Gong F."/>
            <person name="Gorrell J.H."/>
            <person name="Gu Z."/>
            <person name="Guan P."/>
            <person name="Harris M."/>
            <person name="Harris N.L."/>
            <person name="Harvey D."/>
            <person name="Heiman T.J."/>
            <person name="Hernandez J.R."/>
            <person name="Houck J."/>
            <person name="Hostin D."/>
            <person name="Houston K.A."/>
            <person name="Howland T.J."/>
            <person name="Wei M.H."/>
            <person name="Ibegwam C."/>
            <person name="Jalali M."/>
            <person name="Kalush F."/>
            <person name="Karpen G.H."/>
            <person name="Ke Z."/>
            <person name="Kennison J.A."/>
            <person name="Ketchum K.A."/>
            <person name="Kimmel B.E."/>
            <person name="Kodira C.D."/>
            <person name="Kraft C."/>
            <person name="Kravitz S."/>
            <person name="Kulp D."/>
            <person name="Lai Z."/>
            <person name="Lasko P."/>
            <person name="Lei Y."/>
            <person name="Levitsky A.A."/>
            <person name="Li J."/>
            <person name="Li Z."/>
            <person name="Liang Y."/>
            <person name="Lin X."/>
            <person name="Liu X."/>
            <person name="Mattei B."/>
            <person name="McIntosh T.C."/>
            <person name="McLeod M.P."/>
            <person name="McPherson D."/>
            <person name="Merkulov G."/>
            <person name="Milshina N.V."/>
            <person name="Mobarry C."/>
            <person name="Morris J."/>
            <person name="Moshrefi A."/>
            <person name="Mount S.M."/>
            <person name="Moy M."/>
            <person name="Murphy B."/>
            <person name="Murphy L."/>
            <person name="Muzny D.M."/>
            <person name="Nelson D.L."/>
            <person name="Nelson D.R."/>
            <person name="Nelson K.A."/>
            <person name="Nixon K."/>
            <person name="Nusskern D.R."/>
            <person name="Pacleb J.M."/>
            <person name="Palazzolo M."/>
            <person name="Pittman G.S."/>
            <person name="Pan S."/>
            <person name="Pollard J."/>
            <person name="Puri V."/>
            <person name="Reese M.G."/>
            <person name="Reinert K."/>
            <person name="Remington K."/>
            <person name="Saunders R.D."/>
            <person name="Scheeler F."/>
            <person name="Shen H."/>
            <person name="Shue B.C."/>
            <person name="Siden-Kiamos I."/>
            <person name="Simpson M."/>
            <person name="Skupski M.P."/>
            <person name="Smith T."/>
            <person name="Spier E."/>
            <person name="Spradling A.C."/>
            <person name="Stapleton M."/>
            <person name="Strong R."/>
            <person name="Sun E."/>
            <person name="Svirskas R."/>
            <person name="Tector C."/>
            <person name="Turner R."/>
            <person name="Venter E."/>
            <person name="Wang A.H."/>
            <person name="Wang X."/>
            <person name="Wang Z.Y."/>
            <person name="Wassarman D.A."/>
            <person name="Weinstock G.M."/>
            <person name="Weissenbach J."/>
            <person name="Williams S.M."/>
            <person name="WoodageT"/>
            <person name="Worley K.C."/>
            <person name="Wu D."/>
            <person name="Yang S."/>
            <person name="Yao Q.A."/>
            <person name="Ye J."/>
            <person name="Yeh R.F."/>
            <person name="Zaveri J.S."/>
            <person name="Zhan M."/>
            <person name="Zhang G."/>
            <person name="Zhao Q."/>
            <person name="Zheng L."/>
            <person name="Zheng X.H."/>
            <person name="Zhong F.N."/>
            <person name="Zhong W."/>
            <person name="Zhou X."/>
            <person name="Zhu S."/>
            <person name="Zhu X."/>
            <person name="Smith H.O."/>
            <person name="Gibbs R.A."/>
            <person name="Myers E.W."/>
            <person name="Rubin G.M."/>
            <person name="Venter J.C."/>
        </authorList>
    </citation>
    <scope>NUCLEOTIDE SEQUENCE [LARGE SCALE GENOMIC DNA]</scope>
    <source>
        <strain evidence="4">Berkeley</strain>
    </source>
</reference>
<reference evidence="2" key="6">
    <citation type="submission" date="2002-06" db="EMBL/GenBank/DDBJ databases">
        <authorList>
            <person name="Stapleton M."/>
            <person name="Brokstein P."/>
            <person name="Hong L."/>
            <person name="Agbayani A."/>
            <person name="Carlson J."/>
            <person name="Champe M."/>
            <person name="Chavez C."/>
            <person name="Dorsett V."/>
            <person name="Dresnek D."/>
            <person name="Farfan D."/>
            <person name="Frise E."/>
            <person name="George R."/>
            <person name="Gonzalez M."/>
            <person name="Guarin H."/>
            <person name="Kronmiller B."/>
            <person name="Li P."/>
            <person name="Liao G."/>
            <person name="Miranda A."/>
            <person name="Mungall C.J."/>
            <person name="Nunoo J."/>
            <person name="Pacleb J."/>
            <person name="Paragas V."/>
            <person name="Park S."/>
            <person name="Patel S."/>
            <person name="Phouanenavong S."/>
            <person name="Wan K."/>
            <person name="Yu C."/>
            <person name="Lewis S.E."/>
            <person name="Rubin G.M."/>
            <person name="Celniker S."/>
        </authorList>
    </citation>
    <scope>NUCLEOTIDE SEQUENCE</scope>
    <source>
        <strain evidence="2">Berkeley</strain>
    </source>
</reference>
<evidence type="ECO:0000313" key="1">
    <source>
        <dbReference type="EMBL" id="AAF56341.1"/>
    </source>
</evidence>
<dbReference type="PANTHER" id="PTHR46540:SF1">
    <property type="entry name" value="TETRATRICOPEPTIDE REPEAT PROTEIN 12"/>
    <property type="match status" value="1"/>
</dbReference>
<reference evidence="1 4" key="10">
    <citation type="journal article" date="2007" name="Science">
        <title>Sequence finishing and mapping of Drosophila melanogaster heterochromatin.</title>
        <authorList>
            <person name="Hoskins R.A."/>
            <person name="Carlson J.W."/>
            <person name="Kennedy C."/>
            <person name="Acevedo D."/>
            <person name="Evans-Holm M."/>
            <person name="Frise E."/>
            <person name="Wan K.H."/>
            <person name="Park S."/>
            <person name="Mendez-Lago M."/>
            <person name="Rossi F."/>
            <person name="Villasante A."/>
            <person name="Dimitri P."/>
            <person name="Karpen G.H."/>
            <person name="Celniker S.E."/>
        </authorList>
    </citation>
    <scope>NUCLEOTIDE SEQUENCE [LARGE SCALE GENOMIC DNA]</scope>
    <source>
        <strain evidence="4">Berkeley</strain>
    </source>
</reference>
<evidence type="ECO:0000313" key="3">
    <source>
        <dbReference type="FlyBase" id="FBgn0039228"/>
    </source>
</evidence>
<dbReference type="IntAct" id="Q9VC34">
    <property type="interactions" value="10"/>
</dbReference>
<reference evidence="1" key="15">
    <citation type="submission" date="2024-06" db="EMBL/GenBank/DDBJ databases">
        <title>Drosophila melanogaster release 4 sequence.</title>
        <authorList>
            <consortium name="Berkeley Drosophila Genome Project"/>
            <person name="Celniker S."/>
            <person name="Carlson J."/>
            <person name="Wan K."/>
            <person name="Pfeiffer B."/>
            <person name="Frise E."/>
            <person name="George R."/>
            <person name="Hoskins R."/>
            <person name="Stapleton M."/>
            <person name="Pacleb J."/>
            <person name="Park S."/>
            <person name="Svirskas R."/>
            <person name="Smith E."/>
            <person name="Yu C."/>
            <person name="Rubin G."/>
        </authorList>
    </citation>
    <scope>NUCLEOTIDE SEQUENCE</scope>
</reference>
<reference evidence="4" key="3">
    <citation type="journal article" date="2002" name="Genome Biol.">
        <title>Annotation of the Drosophila melanogaster euchromatic genome: a systematic review.</title>
        <authorList>
            <person name="Misra S."/>
            <person name="Crosby M.A."/>
            <person name="Mungall C.J."/>
            <person name="Matthews B.B."/>
            <person name="Campbell K.S."/>
            <person name="Hradecky P."/>
            <person name="Huang Y."/>
            <person name="Kaminker J.S."/>
            <person name="Millburn G.H."/>
            <person name="Prochnik S.E."/>
            <person name="Smith C.D."/>
            <person name="Tupy J.L."/>
            <person name="Whitfied E.J."/>
            <person name="Bayraktaroglu L."/>
            <person name="Berman B.P."/>
            <person name="Bettencourt B.R."/>
            <person name="Celniker S.E."/>
            <person name="de Grey A.D."/>
            <person name="Drysdale R.A."/>
            <person name="Harris N.L."/>
            <person name="Richter J."/>
            <person name="Russo S."/>
            <person name="Schroeder A.J."/>
            <person name="Shu S.Q."/>
            <person name="Stapleton M."/>
            <person name="Yamada C."/>
            <person name="Ashburner M."/>
            <person name="Gelbart W.M."/>
            <person name="Rubin G.M."/>
            <person name="Lewis S.E."/>
        </authorList>
    </citation>
    <scope>GENOME REANNOTATION</scope>
    <source>
        <strain evidence="4">Berkeley</strain>
    </source>
</reference>
<dbReference type="HOGENOM" id="CLU_081403_0_0_1"/>
<dbReference type="InterPro" id="IPR019734">
    <property type="entry name" value="TPR_rpt"/>
</dbReference>
<dbReference type="InterPro" id="IPR043195">
    <property type="entry name" value="TTC12"/>
</dbReference>